<reference evidence="1 2" key="1">
    <citation type="submission" date="2019-07" db="EMBL/GenBank/DDBJ databases">
        <authorList>
            <person name="Brisse S."/>
            <person name="Rodrigues C."/>
            <person name="Thorpe H."/>
        </authorList>
    </citation>
    <scope>NUCLEOTIDE SEQUENCE [LARGE SCALE GENOMIC DNA]</scope>
    <source>
        <strain evidence="1">SB6408</strain>
    </source>
</reference>
<proteinExistence type="predicted"/>
<organism evidence="1 2">
    <name type="scientific">Klebsiella spallanzanii</name>
    <dbReference type="NCBI Taxonomy" id="2587528"/>
    <lineage>
        <taxon>Bacteria</taxon>
        <taxon>Pseudomonadati</taxon>
        <taxon>Pseudomonadota</taxon>
        <taxon>Gammaproteobacteria</taxon>
        <taxon>Enterobacterales</taxon>
        <taxon>Enterobacteriaceae</taxon>
        <taxon>Klebsiella/Raoultella group</taxon>
        <taxon>Klebsiella</taxon>
    </lineage>
</organism>
<name>A0A564HDU3_9ENTR</name>
<dbReference type="Pfam" id="PF00459">
    <property type="entry name" value="Inositol_P"/>
    <property type="match status" value="1"/>
</dbReference>
<dbReference type="AlphaFoldDB" id="A0A564HDU3"/>
<dbReference type="Proteomes" id="UP000318370">
    <property type="component" value="Unassembled WGS sequence"/>
</dbReference>
<dbReference type="EMBL" id="CABGHF010000001">
    <property type="protein sequence ID" value="VUS30764.1"/>
    <property type="molecule type" value="Genomic_DNA"/>
</dbReference>
<dbReference type="RefSeq" id="WP_142461641.1">
    <property type="nucleotide sequence ID" value="NZ_CABGHF010000001.1"/>
</dbReference>
<dbReference type="SUPFAM" id="SSF56655">
    <property type="entry name" value="Carbohydrate phosphatase"/>
    <property type="match status" value="1"/>
</dbReference>
<protein>
    <submittedName>
        <fullName evidence="1">Histidinol-phosphatase</fullName>
    </submittedName>
</protein>
<evidence type="ECO:0000313" key="1">
    <source>
        <dbReference type="EMBL" id="VUS30764.1"/>
    </source>
</evidence>
<dbReference type="Gene3D" id="3.40.190.80">
    <property type="match status" value="1"/>
</dbReference>
<gene>
    <name evidence="1" type="primary">hisN</name>
    <name evidence="1" type="ORF">SB6408_00329</name>
</gene>
<dbReference type="InterPro" id="IPR000760">
    <property type="entry name" value="Inositol_monophosphatase-like"/>
</dbReference>
<sequence length="256" mass="27939">MLAIPDVSFLNQLAALSEDLILKEHAAAVNLQGGRDVTNNERHYGCSGNVLGILKDYISTAYPEHTAYDRSRDASEDEFVWSVDVFNTERLSDRGIPARGASVGLSLRGKSVAGMVVSPFTRERFWAEGGEAWASGPLGEFRLNTRRNIQLHQSIMHVSDDDCFDDATRKGIQSLSSRVLMSRWGDPCHAMTMLAAGYIDLCVIHPDKMSAFSPLLLLVKNAGGCVTELPGPYSGYLASSGPVLHAEVLRLLNLSK</sequence>
<dbReference type="Gene3D" id="3.30.540.10">
    <property type="entry name" value="Fructose-1,6-Bisphosphatase, subunit A, domain 1"/>
    <property type="match status" value="1"/>
</dbReference>
<accession>A0A564HDU3</accession>
<evidence type="ECO:0000313" key="2">
    <source>
        <dbReference type="Proteomes" id="UP000318370"/>
    </source>
</evidence>